<dbReference type="RefSeq" id="WP_282838718.1">
    <property type="nucleotide sequence ID" value="NZ_JASCXW010000003.1"/>
</dbReference>
<dbReference type="AlphaFoldDB" id="A0AAW6U2V1"/>
<dbReference type="EMBL" id="JASCXW010000003">
    <property type="protein sequence ID" value="MDI6452303.1"/>
    <property type="molecule type" value="Genomic_DNA"/>
</dbReference>
<reference evidence="1" key="1">
    <citation type="submission" date="2023-05" db="EMBL/GenBank/DDBJ databases">
        <title>Mariniplasma microaerophilum sp. nov., a novel anaerobic mollicute isolated from terrestrial mud volcano, Taman Peninsula, Russia.</title>
        <authorList>
            <person name="Khomyakova M.A."/>
            <person name="Merkel A.Y."/>
            <person name="Slobodkin A.I."/>
        </authorList>
    </citation>
    <scope>NUCLEOTIDE SEQUENCE</scope>
    <source>
        <strain evidence="1">M4Ah</strain>
    </source>
</reference>
<protein>
    <submittedName>
        <fullName evidence="1">U32 family peptidase</fullName>
    </submittedName>
</protein>
<dbReference type="PANTHER" id="PTHR30217:SF12">
    <property type="entry name" value="U32 FAMILY PEPTIDASE"/>
    <property type="match status" value="1"/>
</dbReference>
<dbReference type="Proteomes" id="UP001431532">
    <property type="component" value="Unassembled WGS sequence"/>
</dbReference>
<proteinExistence type="predicted"/>
<dbReference type="InterPro" id="IPR051454">
    <property type="entry name" value="RNA/ubiquinone_mod_enzymes"/>
</dbReference>
<gene>
    <name evidence="1" type="ORF">QJ521_01895</name>
</gene>
<sequence length="291" mass="34274">MKILTTIYDLNQLKKLSVYADGFLVGNDQFGTRLTKSFSIEEIKEITQEVKTLKKELFLQVNQIFNDDQLDELIQFLHKLPIQDITGIVVADLGAFKTIEKLGFSDKAIYNPETLMTNIYDFNFLAEFNIQGVYVAKEITLDDVMYIAKNKKYKMFMVGHGHLNMFYSKRQLIDNFMQYNEDDHIYHNRQDLKIIEETREEAYPVLEDTAGTHVFRSHVLQSLTQIKTLEPYLDYLVVDTLFKDDAYALSILPMYQNRKPDQLVIDQIQKDYQEIWDEGFFFKKTIYKQKG</sequence>
<name>A0AAW6U2V1_9MOLU</name>
<evidence type="ECO:0000313" key="2">
    <source>
        <dbReference type="Proteomes" id="UP001431532"/>
    </source>
</evidence>
<comment type="caution">
    <text evidence="1">The sequence shown here is derived from an EMBL/GenBank/DDBJ whole genome shotgun (WGS) entry which is preliminary data.</text>
</comment>
<keyword evidence="2" id="KW-1185">Reference proteome</keyword>
<dbReference type="PANTHER" id="PTHR30217">
    <property type="entry name" value="PEPTIDASE U32 FAMILY"/>
    <property type="match status" value="1"/>
</dbReference>
<evidence type="ECO:0000313" key="1">
    <source>
        <dbReference type="EMBL" id="MDI6452303.1"/>
    </source>
</evidence>
<dbReference type="Pfam" id="PF01136">
    <property type="entry name" value="Peptidase_U32"/>
    <property type="match status" value="1"/>
</dbReference>
<organism evidence="1 2">
    <name type="scientific">Peloplasma aerotolerans</name>
    <dbReference type="NCBI Taxonomy" id="3044389"/>
    <lineage>
        <taxon>Bacteria</taxon>
        <taxon>Bacillati</taxon>
        <taxon>Mycoplasmatota</taxon>
        <taxon>Mollicutes</taxon>
        <taxon>Acholeplasmatales</taxon>
        <taxon>Acholeplasmataceae</taxon>
        <taxon>Peloplasma</taxon>
    </lineage>
</organism>
<accession>A0AAW6U2V1</accession>
<dbReference type="InterPro" id="IPR001539">
    <property type="entry name" value="Peptidase_U32"/>
</dbReference>